<dbReference type="Proteomes" id="UP000263377">
    <property type="component" value="Unassembled WGS sequence"/>
</dbReference>
<feature type="transmembrane region" description="Helical" evidence="2">
    <location>
        <begin position="364"/>
        <end position="384"/>
    </location>
</feature>
<feature type="transmembrane region" description="Helical" evidence="2">
    <location>
        <begin position="391"/>
        <end position="411"/>
    </location>
</feature>
<feature type="region of interest" description="Disordered" evidence="1">
    <location>
        <begin position="522"/>
        <end position="555"/>
    </location>
</feature>
<feature type="transmembrane region" description="Helical" evidence="2">
    <location>
        <begin position="198"/>
        <end position="219"/>
    </location>
</feature>
<keyword evidence="2" id="KW-0812">Transmembrane</keyword>
<dbReference type="EMBL" id="QVIG01000001">
    <property type="protein sequence ID" value="RGD60140.1"/>
    <property type="molecule type" value="Genomic_DNA"/>
</dbReference>
<keyword evidence="4" id="KW-1185">Reference proteome</keyword>
<reference evidence="3 4" key="1">
    <citation type="submission" date="2018-08" db="EMBL/GenBank/DDBJ databases">
        <title>Diversity &amp; Physiological Properties of Lignin-Decomposing Actinobacteria from Soil.</title>
        <authorList>
            <person name="Roh S.G."/>
            <person name="Kim S.B."/>
        </authorList>
    </citation>
    <scope>NUCLEOTIDE SEQUENCE [LARGE SCALE GENOMIC DNA]</scope>
    <source>
        <strain evidence="3 4">MMS17-GH009</strain>
    </source>
</reference>
<feature type="transmembrane region" description="Helical" evidence="2">
    <location>
        <begin position="497"/>
        <end position="518"/>
    </location>
</feature>
<dbReference type="InterPro" id="IPR018674">
    <property type="entry name" value="DUF2142_membrane"/>
</dbReference>
<dbReference type="Pfam" id="PF09913">
    <property type="entry name" value="DUF2142"/>
    <property type="match status" value="1"/>
</dbReference>
<protein>
    <submittedName>
        <fullName evidence="3">DUF2142 domain-containing protein</fullName>
    </submittedName>
</protein>
<proteinExistence type="predicted"/>
<keyword evidence="2" id="KW-1133">Transmembrane helix</keyword>
<feature type="transmembrane region" description="Helical" evidence="2">
    <location>
        <begin position="167"/>
        <end position="191"/>
    </location>
</feature>
<organism evidence="3 4">
    <name type="scientific">Kitasatospora xanthocidica</name>
    <dbReference type="NCBI Taxonomy" id="83382"/>
    <lineage>
        <taxon>Bacteria</taxon>
        <taxon>Bacillati</taxon>
        <taxon>Actinomycetota</taxon>
        <taxon>Actinomycetes</taxon>
        <taxon>Kitasatosporales</taxon>
        <taxon>Streptomycetaceae</taxon>
        <taxon>Kitasatospora</taxon>
    </lineage>
</organism>
<evidence type="ECO:0000256" key="2">
    <source>
        <dbReference type="SAM" id="Phobius"/>
    </source>
</evidence>
<comment type="caution">
    <text evidence="3">The sequence shown here is derived from an EMBL/GenBank/DDBJ whole genome shotgun (WGS) entry which is preliminary data.</text>
</comment>
<name>A0A372ZXM2_9ACTN</name>
<evidence type="ECO:0000313" key="3">
    <source>
        <dbReference type="EMBL" id="RGD60140.1"/>
    </source>
</evidence>
<dbReference type="AlphaFoldDB" id="A0A372ZXM2"/>
<evidence type="ECO:0000256" key="1">
    <source>
        <dbReference type="SAM" id="MobiDB-lite"/>
    </source>
</evidence>
<feature type="transmembrane region" description="Helical" evidence="2">
    <location>
        <begin position="254"/>
        <end position="283"/>
    </location>
</feature>
<evidence type="ECO:0000313" key="4">
    <source>
        <dbReference type="Proteomes" id="UP000263377"/>
    </source>
</evidence>
<accession>A0A372ZXM2</accession>
<feature type="transmembrane region" description="Helical" evidence="2">
    <location>
        <begin position="36"/>
        <end position="54"/>
    </location>
</feature>
<feature type="transmembrane region" description="Helical" evidence="2">
    <location>
        <begin position="423"/>
        <end position="441"/>
    </location>
</feature>
<gene>
    <name evidence="3" type="ORF">DR950_22195</name>
</gene>
<keyword evidence="2" id="KW-0472">Membrane</keyword>
<sequence length="555" mass="58829">MVPHAEFGPTPKAHFQMMITAVKSIAERLATSPRRLWAVAFAILFALSASWSLATPIGGSPDEPAHLIRAGAVARGQVNGEEVMTPHTVGGIKSYWAESGVVLPRIYEDVAETHSCYAFKPWQSADCAPALKQRSGTAEVTTSAGRYHPAYYFAVGWPSLLLPGKTAFYLMRLISAAICAALVASAVVSAAEWRRRSLGILGVVAAATPMSLFMFGVVNPSGPEIAAGILVWSAAVALLMNPDPQLLSRRVARLGIGATVLISIRPLGVIWCSGAVFFALLLLGRRDVLGSILRHRATWVWGALTAVSAGVALVWSSTHPDHSVINAPSGFTPLSAARQTFDNGLLYMKQMIGYFGWLDAEPPAVTLLLWCGVAVLLSLLALCYARLRDSLAVLGILAGIVVIPLVAQAMQAQKVGMIWQGRYLLPFAVGLPIVCAAICHERLPQGGFAWRRLMVLCSAVLALADFAAFVWALRRMAVGTGGSFFISPAHWAPPFVGWQPCVLLYGVAVAALGLLVALSDRKETDQQQGEVSSAGTSGDGADDGSAPLAAVRAEA</sequence>
<feature type="transmembrane region" description="Helical" evidence="2">
    <location>
        <begin position="453"/>
        <end position="473"/>
    </location>
</feature>